<protein>
    <submittedName>
        <fullName evidence="2">Glycosyltransferase involved in cell wall bisynthesis</fullName>
    </submittedName>
</protein>
<dbReference type="AlphaFoldDB" id="A0A1G9INI7"/>
<dbReference type="Gene3D" id="3.40.50.11090">
    <property type="match status" value="1"/>
</dbReference>
<dbReference type="RefSeq" id="WP_074566048.1">
    <property type="nucleotide sequence ID" value="NZ_FNGX01000001.1"/>
</dbReference>
<proteinExistence type="predicted"/>
<dbReference type="PANTHER" id="PTHR12526">
    <property type="entry name" value="GLYCOSYLTRANSFERASE"/>
    <property type="match status" value="1"/>
</dbReference>
<organism evidence="2 3">
    <name type="scientific">Streptococcus equinus</name>
    <name type="common">Streptococcus bovis</name>
    <dbReference type="NCBI Taxonomy" id="1335"/>
    <lineage>
        <taxon>Bacteria</taxon>
        <taxon>Bacillati</taxon>
        <taxon>Bacillota</taxon>
        <taxon>Bacilli</taxon>
        <taxon>Lactobacillales</taxon>
        <taxon>Streptococcaceae</taxon>
        <taxon>Streptococcus</taxon>
    </lineage>
</organism>
<dbReference type="PANTHER" id="PTHR12526:SF625">
    <property type="entry name" value="PHOSPHATIDYLINOSITOL GLYCAN-CLASS A"/>
    <property type="match status" value="1"/>
</dbReference>
<dbReference type="Proteomes" id="UP000183162">
    <property type="component" value="Unassembled WGS sequence"/>
</dbReference>
<dbReference type="Pfam" id="PF00534">
    <property type="entry name" value="Glycos_transf_1"/>
    <property type="match status" value="1"/>
</dbReference>
<dbReference type="GO" id="GO:0016757">
    <property type="term" value="F:glycosyltransferase activity"/>
    <property type="evidence" value="ECO:0007669"/>
    <property type="project" value="InterPro"/>
</dbReference>
<dbReference type="EMBL" id="FNGX01000001">
    <property type="protein sequence ID" value="SDL26596.1"/>
    <property type="molecule type" value="Genomic_DNA"/>
</dbReference>
<keyword evidence="2" id="KW-0808">Transferase</keyword>
<name>A0A1G9INI7_STREI</name>
<dbReference type="SUPFAM" id="SSF53756">
    <property type="entry name" value="UDP-Glycosyltransferase/glycogen phosphorylase"/>
    <property type="match status" value="1"/>
</dbReference>
<dbReference type="InterPro" id="IPR001296">
    <property type="entry name" value="Glyco_trans_1"/>
</dbReference>
<gene>
    <name evidence="2" type="ORF">SAMN05216400_0261</name>
</gene>
<reference evidence="2 3" key="1">
    <citation type="submission" date="2016-10" db="EMBL/GenBank/DDBJ databases">
        <authorList>
            <person name="de Groot N.N."/>
        </authorList>
    </citation>
    <scope>NUCLEOTIDE SEQUENCE [LARGE SCALE GENOMIC DNA]</scope>
    <source>
        <strain evidence="2 3">Sb09</strain>
    </source>
</reference>
<sequence>MNICFVLPQMLRKPIGGYKMVYEYANRLSNNGHNVAILFLNENALKRFKLPLWFRKSFIEVFTRVEPKWFKLNENITKYSSTNSKEIEKLDKKFDLAIATGVDTVDKTIEIFSKTKKAYFIQDYESWVYPEEKINSTFKAGLDNIVIAEWLQDKVESCTGKMPVLIKNPIDTKFYKMECPIKERDLYTIGILYHSAEHKGFKYALEAINQLKKMYPKLKVKMFGTSQPDFNLPSWIEFTLNASKEDTVKIYNSVSIFLCATVSEGFGLTGLEAMSCGAVLVSSDYDGVREYAINGVNALLSPIRDSNSLVQNVALVFEDELLRNRLSKNGIQSARELTWESAMDKFETYLNSIDNN</sequence>
<accession>A0A1G9INI7</accession>
<evidence type="ECO:0000313" key="2">
    <source>
        <dbReference type="EMBL" id="SDL26596.1"/>
    </source>
</evidence>
<dbReference type="OrthoDB" id="9797829at2"/>
<dbReference type="CDD" id="cd03801">
    <property type="entry name" value="GT4_PimA-like"/>
    <property type="match status" value="1"/>
</dbReference>
<feature type="domain" description="Glycosyl transferase family 1" evidence="1">
    <location>
        <begin position="196"/>
        <end position="332"/>
    </location>
</feature>
<evidence type="ECO:0000259" key="1">
    <source>
        <dbReference type="Pfam" id="PF00534"/>
    </source>
</evidence>
<dbReference type="Gene3D" id="3.40.50.2000">
    <property type="entry name" value="Glycogen Phosphorylase B"/>
    <property type="match status" value="1"/>
</dbReference>
<evidence type="ECO:0000313" key="3">
    <source>
        <dbReference type="Proteomes" id="UP000183162"/>
    </source>
</evidence>